<dbReference type="GO" id="GO:0003697">
    <property type="term" value="F:single-stranded DNA binding"/>
    <property type="evidence" value="ECO:0007669"/>
    <property type="project" value="InterPro"/>
</dbReference>
<gene>
    <name evidence="6" type="ORF">LCGC14_0295520</name>
</gene>
<dbReference type="EMBL" id="LAZR01000179">
    <property type="protein sequence ID" value="KKN83899.1"/>
    <property type="molecule type" value="Genomic_DNA"/>
</dbReference>
<accession>A0A0F9TX83</accession>
<evidence type="ECO:0000259" key="5">
    <source>
        <dbReference type="SMART" id="SM00382"/>
    </source>
</evidence>
<dbReference type="Gene3D" id="3.40.50.300">
    <property type="entry name" value="P-loop containing nucleotide triphosphate hydrolases"/>
    <property type="match status" value="1"/>
</dbReference>
<dbReference type="InterPro" id="IPR049428">
    <property type="entry name" value="RecA-like_N"/>
</dbReference>
<organism evidence="6">
    <name type="scientific">marine sediment metagenome</name>
    <dbReference type="NCBI Taxonomy" id="412755"/>
    <lineage>
        <taxon>unclassified sequences</taxon>
        <taxon>metagenomes</taxon>
        <taxon>ecological metagenomes</taxon>
    </lineage>
</organism>
<reference evidence="6" key="1">
    <citation type="journal article" date="2015" name="Nature">
        <title>Complex archaea that bridge the gap between prokaryotes and eukaryotes.</title>
        <authorList>
            <person name="Spang A."/>
            <person name="Saw J.H."/>
            <person name="Jorgensen S.L."/>
            <person name="Zaremba-Niedzwiedzka K."/>
            <person name="Martijn J."/>
            <person name="Lind A.E."/>
            <person name="van Eijk R."/>
            <person name="Schleper C."/>
            <person name="Guy L."/>
            <person name="Ettema T.J."/>
        </authorList>
    </citation>
    <scope>NUCLEOTIDE SEQUENCE</scope>
</reference>
<dbReference type="InterPro" id="IPR013765">
    <property type="entry name" value="DNA_recomb/repair_RecA"/>
</dbReference>
<dbReference type="AlphaFoldDB" id="A0A0F9TX83"/>
<dbReference type="GO" id="GO:0006281">
    <property type="term" value="P:DNA repair"/>
    <property type="evidence" value="ECO:0007669"/>
    <property type="project" value="InterPro"/>
</dbReference>
<evidence type="ECO:0000256" key="2">
    <source>
        <dbReference type="ARBA" id="ARBA00022741"/>
    </source>
</evidence>
<dbReference type="GO" id="GO:0006310">
    <property type="term" value="P:DNA recombination"/>
    <property type="evidence" value="ECO:0007669"/>
    <property type="project" value="UniProtKB-KW"/>
</dbReference>
<comment type="caution">
    <text evidence="6">The sequence shown here is derived from an EMBL/GenBank/DDBJ whole genome shotgun (WGS) entry which is preliminary data.</text>
</comment>
<dbReference type="SMART" id="SM00382">
    <property type="entry name" value="AAA"/>
    <property type="match status" value="1"/>
</dbReference>
<comment type="similarity">
    <text evidence="1">Belongs to the RecA family.</text>
</comment>
<dbReference type="Pfam" id="PF00154">
    <property type="entry name" value="RecA_N"/>
    <property type="match status" value="1"/>
</dbReference>
<sequence length="345" mass="37937">MADPKEVIKRLQQADSDLPVQVGREGAIIGEPTGYISTRCPTIDYLIGRPGVPLGGISLFVGAYGSGKSTLILNILAEAQASGGQAVIFDTEGRLNFDRAQKLGVDLDNLIVAQPDTLEDTFAGVKEVINAAREVLDADDHIVIAIDSVAGAPMEKETKAEKMALGAQSILIRRELRVLSNLVNRQRIALVITSQPRQRINLGAWGKPGTHWLGEDAIGHAAMTTILLEEQKQFGEDAASPIGHHIMATLIDTRIAGCTEPTCKECRRKDFRRTFDFYDATGPDFFSSALDVLQEKKAVGYKGGWYKFKEYKPFRRSDFEQKITEYPELLDTLRDILNGGHHEDG</sequence>
<protein>
    <recommendedName>
        <fullName evidence="5">AAA+ ATPase domain-containing protein</fullName>
    </recommendedName>
</protein>
<keyword evidence="3" id="KW-0067">ATP-binding</keyword>
<dbReference type="InterPro" id="IPR027417">
    <property type="entry name" value="P-loop_NTPase"/>
</dbReference>
<feature type="domain" description="AAA+ ATPase" evidence="5">
    <location>
        <begin position="54"/>
        <end position="232"/>
    </location>
</feature>
<evidence type="ECO:0000256" key="3">
    <source>
        <dbReference type="ARBA" id="ARBA00022840"/>
    </source>
</evidence>
<keyword evidence="4" id="KW-0233">DNA recombination</keyword>
<evidence type="ECO:0000256" key="4">
    <source>
        <dbReference type="ARBA" id="ARBA00023172"/>
    </source>
</evidence>
<name>A0A0F9TX83_9ZZZZ</name>
<evidence type="ECO:0000313" key="6">
    <source>
        <dbReference type="EMBL" id="KKN83899.1"/>
    </source>
</evidence>
<dbReference type="PANTHER" id="PTHR45900">
    <property type="entry name" value="RECA"/>
    <property type="match status" value="1"/>
</dbReference>
<evidence type="ECO:0000256" key="1">
    <source>
        <dbReference type="ARBA" id="ARBA00009391"/>
    </source>
</evidence>
<dbReference type="GO" id="GO:0005524">
    <property type="term" value="F:ATP binding"/>
    <property type="evidence" value="ECO:0007669"/>
    <property type="project" value="UniProtKB-KW"/>
</dbReference>
<keyword evidence="2" id="KW-0547">Nucleotide-binding</keyword>
<dbReference type="SUPFAM" id="SSF52540">
    <property type="entry name" value="P-loop containing nucleoside triphosphate hydrolases"/>
    <property type="match status" value="1"/>
</dbReference>
<dbReference type="PANTHER" id="PTHR45900:SF1">
    <property type="entry name" value="MITOCHONDRIAL DNA REPAIR PROTEIN RECA HOMOLOG-RELATED"/>
    <property type="match status" value="1"/>
</dbReference>
<proteinExistence type="inferred from homology"/>
<dbReference type="InterPro" id="IPR003593">
    <property type="entry name" value="AAA+_ATPase"/>
</dbReference>